<dbReference type="GO" id="GO:0044781">
    <property type="term" value="P:bacterial-type flagellum organization"/>
    <property type="evidence" value="ECO:0007669"/>
    <property type="project" value="InterPro"/>
</dbReference>
<evidence type="ECO:0000313" key="7">
    <source>
        <dbReference type="Proteomes" id="UP000075670"/>
    </source>
</evidence>
<accession>A0A151AYC8</accession>
<name>A0A151AYC8_9FIRM</name>
<comment type="caution">
    <text evidence="6">The sequence shown here is derived from an EMBL/GenBank/DDBJ whole genome shotgun (WGS) entry which is preliminary data.</text>
</comment>
<organism evidence="6 7">
    <name type="scientific">Moorella mulderi DSM 14980</name>
    <dbReference type="NCBI Taxonomy" id="1122241"/>
    <lineage>
        <taxon>Bacteria</taxon>
        <taxon>Bacillati</taxon>
        <taxon>Bacillota</taxon>
        <taxon>Clostridia</taxon>
        <taxon>Neomoorellales</taxon>
        <taxon>Neomoorellaceae</taxon>
        <taxon>Neomoorella</taxon>
    </lineage>
</organism>
<protein>
    <submittedName>
        <fullName evidence="6">Flagellar biosynthesis protein, FliO</fullName>
    </submittedName>
</protein>
<evidence type="ECO:0000256" key="3">
    <source>
        <dbReference type="ARBA" id="ARBA00022692"/>
    </source>
</evidence>
<keyword evidence="4" id="KW-1133">Transmembrane helix</keyword>
<dbReference type="PATRIC" id="fig|1122241.3.peg.1319"/>
<gene>
    <name evidence="6" type="ORF">MOMUL_12570</name>
</gene>
<evidence type="ECO:0000256" key="4">
    <source>
        <dbReference type="ARBA" id="ARBA00022989"/>
    </source>
</evidence>
<dbReference type="InterPro" id="IPR022781">
    <property type="entry name" value="Flagellar_biosynth_FliO"/>
</dbReference>
<dbReference type="AlphaFoldDB" id="A0A151AYC8"/>
<dbReference type="GO" id="GO:0016020">
    <property type="term" value="C:membrane"/>
    <property type="evidence" value="ECO:0007669"/>
    <property type="project" value="InterPro"/>
</dbReference>
<evidence type="ECO:0000256" key="1">
    <source>
        <dbReference type="ARBA" id="ARBA00004236"/>
    </source>
</evidence>
<dbReference type="OrthoDB" id="1724978at2"/>
<keyword evidence="7" id="KW-1185">Reference proteome</keyword>
<sequence length="136" mass="14546">MDRDFVLALLRLAIFLPLVLGLAYATVRFGLGRATGRAVGPGQLELVERLPLSSKSGLAVIRCGDRHFLVGLGEGAPVLLAELPDYPAVAATAGEVTVYPLQSLVEKEKEAVRPPGLTGLLTGWLSTWQRFRGHGD</sequence>
<keyword evidence="6" id="KW-0969">Cilium</keyword>
<dbReference type="Proteomes" id="UP000075670">
    <property type="component" value="Unassembled WGS sequence"/>
</dbReference>
<keyword evidence="2" id="KW-1003">Cell membrane</keyword>
<keyword evidence="6" id="KW-0966">Cell projection</keyword>
<dbReference type="RefSeq" id="WP_062282907.1">
    <property type="nucleotide sequence ID" value="NZ_LTBC01000003.1"/>
</dbReference>
<comment type="subcellular location">
    <subcellularLocation>
        <location evidence="1">Cell membrane</location>
    </subcellularLocation>
</comment>
<keyword evidence="3" id="KW-0812">Transmembrane</keyword>
<reference evidence="6 7" key="1">
    <citation type="submission" date="2016-02" db="EMBL/GenBank/DDBJ databases">
        <title>Genome sequence of Moorella mulderi DSM 14980.</title>
        <authorList>
            <person name="Poehlein A."/>
            <person name="Daniel R."/>
        </authorList>
    </citation>
    <scope>NUCLEOTIDE SEQUENCE [LARGE SCALE GENOMIC DNA]</scope>
    <source>
        <strain evidence="6 7">DSM 14980</strain>
    </source>
</reference>
<dbReference type="EMBL" id="LTBC01000003">
    <property type="protein sequence ID" value="KYH32655.1"/>
    <property type="molecule type" value="Genomic_DNA"/>
</dbReference>
<dbReference type="Pfam" id="PF04347">
    <property type="entry name" value="FliO"/>
    <property type="match status" value="1"/>
</dbReference>
<evidence type="ECO:0000256" key="2">
    <source>
        <dbReference type="ARBA" id="ARBA00022475"/>
    </source>
</evidence>
<evidence type="ECO:0000256" key="5">
    <source>
        <dbReference type="ARBA" id="ARBA00023136"/>
    </source>
</evidence>
<proteinExistence type="predicted"/>
<keyword evidence="5" id="KW-0472">Membrane</keyword>
<keyword evidence="6" id="KW-0282">Flagellum</keyword>
<evidence type="ECO:0000313" key="6">
    <source>
        <dbReference type="EMBL" id="KYH32655.1"/>
    </source>
</evidence>